<dbReference type="GO" id="GO:0004594">
    <property type="term" value="F:pantothenate kinase activity"/>
    <property type="evidence" value="ECO:0007669"/>
    <property type="project" value="UniProtKB-UniRule"/>
</dbReference>
<evidence type="ECO:0000256" key="9">
    <source>
        <dbReference type="ARBA" id="ARBA00022741"/>
    </source>
</evidence>
<proteinExistence type="inferred from homology"/>
<dbReference type="RefSeq" id="WP_211110410.1">
    <property type="nucleotide sequence ID" value="NZ_JAEKJA010000020.1"/>
</dbReference>
<evidence type="ECO:0000256" key="8">
    <source>
        <dbReference type="ARBA" id="ARBA00022679"/>
    </source>
</evidence>
<dbReference type="EC" id="2.7.1.33" evidence="5 14"/>
<keyword evidence="12 14" id="KW-0173">Coenzyme A biosynthesis</keyword>
<feature type="binding site" evidence="14">
    <location>
        <begin position="101"/>
        <end position="108"/>
    </location>
    <ligand>
        <name>ATP</name>
        <dbReference type="ChEBI" id="CHEBI:30616"/>
    </ligand>
</feature>
<evidence type="ECO:0000256" key="1">
    <source>
        <dbReference type="ARBA" id="ARBA00001206"/>
    </source>
</evidence>
<dbReference type="PANTHER" id="PTHR10285">
    <property type="entry name" value="URIDINE KINASE"/>
    <property type="match status" value="1"/>
</dbReference>
<keyword evidence="11 14" id="KW-0067">ATP-binding</keyword>
<evidence type="ECO:0000256" key="10">
    <source>
        <dbReference type="ARBA" id="ARBA00022777"/>
    </source>
</evidence>
<feature type="domain" description="Phosphoribulokinase/uridine kinase" evidence="16">
    <location>
        <begin position="96"/>
        <end position="245"/>
    </location>
</feature>
<dbReference type="Pfam" id="PF00485">
    <property type="entry name" value="PRK"/>
    <property type="match status" value="1"/>
</dbReference>
<dbReference type="PIRSF" id="PIRSF000545">
    <property type="entry name" value="Pantothenate_kin"/>
    <property type="match status" value="1"/>
</dbReference>
<dbReference type="InterPro" id="IPR027417">
    <property type="entry name" value="P-loop_NTPase"/>
</dbReference>
<dbReference type="NCBIfam" id="TIGR00554">
    <property type="entry name" value="panK_bact"/>
    <property type="match status" value="1"/>
</dbReference>
<evidence type="ECO:0000256" key="2">
    <source>
        <dbReference type="ARBA" id="ARBA00004496"/>
    </source>
</evidence>
<evidence type="ECO:0000256" key="7">
    <source>
        <dbReference type="ARBA" id="ARBA00022490"/>
    </source>
</evidence>
<comment type="caution">
    <text evidence="17">The sequence shown here is derived from an EMBL/GenBank/DDBJ whole genome shotgun (WGS) entry which is preliminary data.</text>
</comment>
<organism evidence="17 18">
    <name type="scientific">Acuticoccus mangrovi</name>
    <dbReference type="NCBI Taxonomy" id="2796142"/>
    <lineage>
        <taxon>Bacteria</taxon>
        <taxon>Pseudomonadati</taxon>
        <taxon>Pseudomonadota</taxon>
        <taxon>Alphaproteobacteria</taxon>
        <taxon>Hyphomicrobiales</taxon>
        <taxon>Amorphaceae</taxon>
        <taxon>Acuticoccus</taxon>
    </lineage>
</organism>
<dbReference type="CDD" id="cd02025">
    <property type="entry name" value="PanK"/>
    <property type="match status" value="1"/>
</dbReference>
<keyword evidence="7 14" id="KW-0963">Cytoplasm</keyword>
<comment type="subcellular location">
    <subcellularLocation>
        <location evidence="2 14 15">Cytoplasm</location>
    </subcellularLocation>
</comment>
<dbReference type="SUPFAM" id="SSF52540">
    <property type="entry name" value="P-loop containing nucleoside triphosphate hydrolases"/>
    <property type="match status" value="1"/>
</dbReference>
<dbReference type="GO" id="GO:0005737">
    <property type="term" value="C:cytoplasm"/>
    <property type="evidence" value="ECO:0007669"/>
    <property type="project" value="UniProtKB-SubCell"/>
</dbReference>
<comment type="catalytic activity">
    <reaction evidence="1 14 15">
        <text>(R)-pantothenate + ATP = (R)-4'-phosphopantothenate + ADP + H(+)</text>
        <dbReference type="Rhea" id="RHEA:16373"/>
        <dbReference type="ChEBI" id="CHEBI:10986"/>
        <dbReference type="ChEBI" id="CHEBI:15378"/>
        <dbReference type="ChEBI" id="CHEBI:29032"/>
        <dbReference type="ChEBI" id="CHEBI:30616"/>
        <dbReference type="ChEBI" id="CHEBI:456216"/>
        <dbReference type="EC" id="2.7.1.33"/>
    </reaction>
</comment>
<dbReference type="InterPro" id="IPR004566">
    <property type="entry name" value="PanK"/>
</dbReference>
<gene>
    <name evidence="14" type="primary">coaA</name>
    <name evidence="17" type="ORF">JCR33_18575</name>
</gene>
<evidence type="ECO:0000256" key="6">
    <source>
        <dbReference type="ARBA" id="ARBA00015080"/>
    </source>
</evidence>
<evidence type="ECO:0000259" key="16">
    <source>
        <dbReference type="Pfam" id="PF00485"/>
    </source>
</evidence>
<keyword evidence="18" id="KW-1185">Reference proteome</keyword>
<dbReference type="HAMAP" id="MF_00215">
    <property type="entry name" value="Pantothen_kinase_1"/>
    <property type="match status" value="1"/>
</dbReference>
<dbReference type="GO" id="GO:0015937">
    <property type="term" value="P:coenzyme A biosynthetic process"/>
    <property type="evidence" value="ECO:0007669"/>
    <property type="project" value="UniProtKB-UniRule"/>
</dbReference>
<protein>
    <recommendedName>
        <fullName evidence="6 14">Pantothenate kinase</fullName>
        <ecNumber evidence="5 14">2.7.1.33</ecNumber>
    </recommendedName>
    <alternativeName>
        <fullName evidence="13 14">Pantothenic acid kinase</fullName>
    </alternativeName>
</protein>
<keyword evidence="8 14" id="KW-0808">Transferase</keyword>
<evidence type="ECO:0000256" key="14">
    <source>
        <dbReference type="HAMAP-Rule" id="MF_00215"/>
    </source>
</evidence>
<name>A0A934MHJ2_9HYPH</name>
<comment type="pathway">
    <text evidence="3 14 15">Cofactor biosynthesis; coenzyme A biosynthesis; CoA from (R)-pantothenate: step 1/5.</text>
</comment>
<evidence type="ECO:0000256" key="4">
    <source>
        <dbReference type="ARBA" id="ARBA00006087"/>
    </source>
</evidence>
<dbReference type="AlphaFoldDB" id="A0A934MHJ2"/>
<dbReference type="Gene3D" id="3.40.50.300">
    <property type="entry name" value="P-loop containing nucleotide triphosphate hydrolases"/>
    <property type="match status" value="1"/>
</dbReference>
<evidence type="ECO:0000256" key="13">
    <source>
        <dbReference type="ARBA" id="ARBA00032866"/>
    </source>
</evidence>
<evidence type="ECO:0000256" key="3">
    <source>
        <dbReference type="ARBA" id="ARBA00005225"/>
    </source>
</evidence>
<dbReference type="GO" id="GO:0005524">
    <property type="term" value="F:ATP binding"/>
    <property type="evidence" value="ECO:0007669"/>
    <property type="project" value="UniProtKB-UniRule"/>
</dbReference>
<reference evidence="17" key="1">
    <citation type="submission" date="2020-12" db="EMBL/GenBank/DDBJ databases">
        <title>Bacterial taxonomy.</title>
        <authorList>
            <person name="Pan X."/>
        </authorList>
    </citation>
    <scope>NUCLEOTIDE SEQUENCE</scope>
    <source>
        <strain evidence="17">B2012</strain>
    </source>
</reference>
<keyword evidence="10 14" id="KW-0418">Kinase</keyword>
<dbReference type="Proteomes" id="UP000609531">
    <property type="component" value="Unassembled WGS sequence"/>
</dbReference>
<comment type="similarity">
    <text evidence="4 14 15">Belongs to the prokaryotic pantothenate kinase family.</text>
</comment>
<dbReference type="InterPro" id="IPR006083">
    <property type="entry name" value="PRK/URK"/>
</dbReference>
<evidence type="ECO:0000256" key="15">
    <source>
        <dbReference type="RuleBase" id="RU003530"/>
    </source>
</evidence>
<sequence length="323" mass="36791">MDVAVTSERRSRDELAPYHVFDEVEWARLRADQPMTLSLVEIQALQGFNDYVDPDQVETIYLPLSRLLTFYLEATQGLHSATSAFLGRNGGRVPFIIGIAGSVAVGKTTTARLLQALLARWPSSPKVDLVTTDGFLYPNATLLAEGLMEKKGFPESYDVGALINFLADIKAGVRHVQAPVYSHLTYDRVPGETIEVDQPDILIVEGLNVLQTSRLSSERQRVPFVSDFFDFSIYIDADEDALERWYMTRFMRLKETRFTDPRSYFHQYAGISDGEATHFARRLWRRINLKNLRENVGPTKLRADLILHKDEDHRIDQVALRKV</sequence>
<evidence type="ECO:0000256" key="11">
    <source>
        <dbReference type="ARBA" id="ARBA00022840"/>
    </source>
</evidence>
<accession>A0A934MHJ2</accession>
<evidence type="ECO:0000313" key="18">
    <source>
        <dbReference type="Proteomes" id="UP000609531"/>
    </source>
</evidence>
<evidence type="ECO:0000256" key="5">
    <source>
        <dbReference type="ARBA" id="ARBA00012102"/>
    </source>
</evidence>
<keyword evidence="9 14" id="KW-0547">Nucleotide-binding</keyword>
<dbReference type="EMBL" id="JAEKJA010000020">
    <property type="protein sequence ID" value="MBJ3777718.1"/>
    <property type="molecule type" value="Genomic_DNA"/>
</dbReference>
<evidence type="ECO:0000313" key="17">
    <source>
        <dbReference type="EMBL" id="MBJ3777718.1"/>
    </source>
</evidence>
<evidence type="ECO:0000256" key="12">
    <source>
        <dbReference type="ARBA" id="ARBA00022993"/>
    </source>
</evidence>